<comment type="caution">
    <text evidence="3">The sequence shown here is derived from an EMBL/GenBank/DDBJ whole genome shotgun (WGS) entry which is preliminary data.</text>
</comment>
<dbReference type="CDD" id="cd00761">
    <property type="entry name" value="Glyco_tranf_GTA_type"/>
    <property type="match status" value="1"/>
</dbReference>
<gene>
    <name evidence="3" type="ORF">BFG57_02395</name>
</gene>
<dbReference type="Proteomes" id="UP000095209">
    <property type="component" value="Unassembled WGS sequence"/>
</dbReference>
<dbReference type="Pfam" id="PF00535">
    <property type="entry name" value="Glycos_transf_2"/>
    <property type="match status" value="1"/>
</dbReference>
<accession>A0A1E5LDJ5</accession>
<sequence>MFKKDIITVVTPTYNRAYILGNCYKSLKLQTSKSFVWMIIDDGSTDNTQELVEKWIAEKEITIIYLKKENGGKASALNMALNHVDTEYFVCLDSDDTFTIHAIELALDQLKKTIENEKICGVMALRNSDSGEVLGGKRIPDKVDEATVMDITDKFRIRSEFIQFYKMKILSKYRFPIVEGEKFISPEYIAREVNRNYKFKISQENLCVCEYLSDGLTRNKLRVIKRNPKGYTLVKRQSYELAKGFVAKVKHGIMYIAGCILSREKEYILKSPHKIITLFCFPLGWLAYKVKFSKGDNAL</sequence>
<dbReference type="InterPro" id="IPR029044">
    <property type="entry name" value="Nucleotide-diphossugar_trans"/>
</dbReference>
<dbReference type="STRING" id="1305675.BFG57_02395"/>
<comment type="similarity">
    <text evidence="1">Belongs to the glycosyltransferase 2 family.</text>
</comment>
<dbReference type="OrthoDB" id="9810303at2"/>
<proteinExistence type="inferred from homology"/>
<dbReference type="GO" id="GO:0016758">
    <property type="term" value="F:hexosyltransferase activity"/>
    <property type="evidence" value="ECO:0007669"/>
    <property type="project" value="UniProtKB-ARBA"/>
</dbReference>
<organism evidence="3 4">
    <name type="scientific">Bacillus solimangrovi</name>
    <dbReference type="NCBI Taxonomy" id="1305675"/>
    <lineage>
        <taxon>Bacteria</taxon>
        <taxon>Bacillati</taxon>
        <taxon>Bacillota</taxon>
        <taxon>Bacilli</taxon>
        <taxon>Bacillales</taxon>
        <taxon>Bacillaceae</taxon>
        <taxon>Bacillus</taxon>
    </lineage>
</organism>
<dbReference type="AlphaFoldDB" id="A0A1E5LDJ5"/>
<evidence type="ECO:0000313" key="4">
    <source>
        <dbReference type="Proteomes" id="UP000095209"/>
    </source>
</evidence>
<feature type="domain" description="Glycosyltransferase 2-like" evidence="2">
    <location>
        <begin position="8"/>
        <end position="136"/>
    </location>
</feature>
<evidence type="ECO:0000259" key="2">
    <source>
        <dbReference type="Pfam" id="PF00535"/>
    </source>
</evidence>
<protein>
    <recommendedName>
        <fullName evidence="2">Glycosyltransferase 2-like domain-containing protein</fullName>
    </recommendedName>
</protein>
<dbReference type="SUPFAM" id="SSF53448">
    <property type="entry name" value="Nucleotide-diphospho-sugar transferases"/>
    <property type="match status" value="1"/>
</dbReference>
<evidence type="ECO:0000256" key="1">
    <source>
        <dbReference type="ARBA" id="ARBA00006739"/>
    </source>
</evidence>
<dbReference type="Gene3D" id="3.90.550.10">
    <property type="entry name" value="Spore Coat Polysaccharide Biosynthesis Protein SpsA, Chain A"/>
    <property type="match status" value="1"/>
</dbReference>
<dbReference type="PANTHER" id="PTHR22916">
    <property type="entry name" value="GLYCOSYLTRANSFERASE"/>
    <property type="match status" value="1"/>
</dbReference>
<keyword evidence="4" id="KW-1185">Reference proteome</keyword>
<name>A0A1E5LDJ5_9BACI</name>
<dbReference type="PANTHER" id="PTHR22916:SF3">
    <property type="entry name" value="UDP-GLCNAC:BETAGAL BETA-1,3-N-ACETYLGLUCOSAMINYLTRANSFERASE-LIKE PROTEIN 1"/>
    <property type="match status" value="1"/>
</dbReference>
<dbReference type="EMBL" id="MJEH01000033">
    <property type="protein sequence ID" value="OEH92142.1"/>
    <property type="molecule type" value="Genomic_DNA"/>
</dbReference>
<dbReference type="InterPro" id="IPR001173">
    <property type="entry name" value="Glyco_trans_2-like"/>
</dbReference>
<dbReference type="RefSeq" id="WP_069717683.1">
    <property type="nucleotide sequence ID" value="NZ_MJEH01000033.1"/>
</dbReference>
<evidence type="ECO:0000313" key="3">
    <source>
        <dbReference type="EMBL" id="OEH92142.1"/>
    </source>
</evidence>
<reference evidence="3 4" key="1">
    <citation type="submission" date="2016-08" db="EMBL/GenBank/DDBJ databases">
        <title>Genome of Bacillus solimangrovi GH2-4.</title>
        <authorList>
            <person name="Lim S."/>
            <person name="Kim B.-C."/>
        </authorList>
    </citation>
    <scope>NUCLEOTIDE SEQUENCE [LARGE SCALE GENOMIC DNA]</scope>
    <source>
        <strain evidence="3 4">GH2-4</strain>
    </source>
</reference>